<protein>
    <submittedName>
        <fullName evidence="10">Precorrin-2 C(20)-methyltransferase</fullName>
        <ecNumber evidence="10">2.1.1.130</ecNumber>
    </submittedName>
</protein>
<comment type="similarity">
    <text evidence="2 7 8">Belongs to the precorrin methyltransferase family.</text>
</comment>
<dbReference type="AlphaFoldDB" id="A0A9D2SZC3"/>
<evidence type="ECO:0000259" key="9">
    <source>
        <dbReference type="Pfam" id="PF00590"/>
    </source>
</evidence>
<accession>A0A9D2SZC3</accession>
<dbReference type="NCBIfam" id="TIGR01467">
    <property type="entry name" value="cobI_cbiL"/>
    <property type="match status" value="1"/>
</dbReference>
<dbReference type="CDD" id="cd11645">
    <property type="entry name" value="Precorrin_2_C20_MT"/>
    <property type="match status" value="1"/>
</dbReference>
<dbReference type="SUPFAM" id="SSF53790">
    <property type="entry name" value="Tetrapyrrole methylase"/>
    <property type="match status" value="1"/>
</dbReference>
<dbReference type="InterPro" id="IPR014777">
    <property type="entry name" value="4pyrrole_Mease_sub1"/>
</dbReference>
<evidence type="ECO:0000256" key="1">
    <source>
        <dbReference type="ARBA" id="ARBA00004953"/>
    </source>
</evidence>
<dbReference type="InterPro" id="IPR012382">
    <property type="entry name" value="CobI/CbiL"/>
</dbReference>
<evidence type="ECO:0000256" key="4">
    <source>
        <dbReference type="ARBA" id="ARBA00022603"/>
    </source>
</evidence>
<dbReference type="GO" id="GO:0009236">
    <property type="term" value="P:cobalamin biosynthetic process"/>
    <property type="evidence" value="ECO:0007669"/>
    <property type="project" value="UniProtKB-UniRule"/>
</dbReference>
<evidence type="ECO:0000256" key="2">
    <source>
        <dbReference type="ARBA" id="ARBA00005879"/>
    </source>
</evidence>
<reference evidence="10" key="1">
    <citation type="journal article" date="2021" name="PeerJ">
        <title>Extensive microbial diversity within the chicken gut microbiome revealed by metagenomics and culture.</title>
        <authorList>
            <person name="Gilroy R."/>
            <person name="Ravi A."/>
            <person name="Getino M."/>
            <person name="Pursley I."/>
            <person name="Horton D.L."/>
            <person name="Alikhan N.F."/>
            <person name="Baker D."/>
            <person name="Gharbi K."/>
            <person name="Hall N."/>
            <person name="Watson M."/>
            <person name="Adriaenssens E.M."/>
            <person name="Foster-Nyarko E."/>
            <person name="Jarju S."/>
            <person name="Secka A."/>
            <person name="Antonio M."/>
            <person name="Oren A."/>
            <person name="Chaudhuri R.R."/>
            <person name="La Ragione R."/>
            <person name="Hildebrand F."/>
            <person name="Pallen M.J."/>
        </authorList>
    </citation>
    <scope>NUCLEOTIDE SEQUENCE</scope>
    <source>
        <strain evidence="10">CHK186-1790</strain>
    </source>
</reference>
<dbReference type="GO" id="GO:0030788">
    <property type="term" value="F:precorrin-2 C20-methyltransferase activity"/>
    <property type="evidence" value="ECO:0007669"/>
    <property type="project" value="UniProtKB-EC"/>
</dbReference>
<evidence type="ECO:0000256" key="8">
    <source>
        <dbReference type="RuleBase" id="RU003960"/>
    </source>
</evidence>
<dbReference type="PANTHER" id="PTHR43467">
    <property type="entry name" value="COBALT-PRECORRIN-2 C(20)-METHYLTRANSFERASE"/>
    <property type="match status" value="1"/>
</dbReference>
<dbReference type="InterPro" id="IPR014776">
    <property type="entry name" value="4pyrrole_Mease_sub2"/>
</dbReference>
<dbReference type="Gene3D" id="3.40.1010.10">
    <property type="entry name" value="Cobalt-precorrin-4 Transmethylase, Domain 1"/>
    <property type="match status" value="1"/>
</dbReference>
<evidence type="ECO:0000256" key="5">
    <source>
        <dbReference type="ARBA" id="ARBA00022679"/>
    </source>
</evidence>
<comment type="caution">
    <text evidence="10">The sequence shown here is derived from an EMBL/GenBank/DDBJ whole genome shotgun (WGS) entry which is preliminary data.</text>
</comment>
<evidence type="ECO:0000256" key="3">
    <source>
        <dbReference type="ARBA" id="ARBA00022573"/>
    </source>
</evidence>
<keyword evidence="5 8" id="KW-0808">Transferase</keyword>
<dbReference type="PIRSF" id="PIRSF036427">
    <property type="entry name" value="Precrrn-2_mtase"/>
    <property type="match status" value="1"/>
</dbReference>
<feature type="domain" description="Tetrapyrrole methylase" evidence="9">
    <location>
        <begin position="5"/>
        <end position="206"/>
    </location>
</feature>
<dbReference type="InterPro" id="IPR035996">
    <property type="entry name" value="4pyrrol_Methylase_sf"/>
</dbReference>
<dbReference type="EC" id="2.1.1.130" evidence="10"/>
<organism evidence="10 11">
    <name type="scientific">Candidatus Intestinimonas pullistercoris</name>
    <dbReference type="NCBI Taxonomy" id="2838623"/>
    <lineage>
        <taxon>Bacteria</taxon>
        <taxon>Bacillati</taxon>
        <taxon>Bacillota</taxon>
        <taxon>Clostridia</taxon>
        <taxon>Eubacteriales</taxon>
        <taxon>Intestinimonas</taxon>
    </lineage>
</organism>
<sequence length="239" mass="25820">MEKGKLYGVGVGPGDPELVTRKAERILRQADVVAVPDKGAGEKTALRIVEDLVEGKELLYCPTPMIRDREKLDACYEQIAGDICALLDNGRTVAFITLGDPTVYSTYIYVHKKVLARGYDAELIPGVPSFCAVAARLNTSLCEGAERLLIVPASHEAADCLDVKANKVFMKAGKAIGELKDLLAERGLLDRASMVANCGMEGEAVYPRFADMEDGTGYFSVVLVKEPEGPGPVQEKKEV</sequence>
<dbReference type="PROSITE" id="PS00840">
    <property type="entry name" value="SUMT_2"/>
    <property type="match status" value="1"/>
</dbReference>
<gene>
    <name evidence="10" type="primary">cobI</name>
    <name evidence="10" type="ORF">H9701_07435</name>
</gene>
<evidence type="ECO:0000256" key="6">
    <source>
        <dbReference type="ARBA" id="ARBA00022691"/>
    </source>
</evidence>
<comment type="pathway">
    <text evidence="1">Cofactor biosynthesis; adenosylcobalamin biosynthesis.</text>
</comment>
<keyword evidence="6" id="KW-0949">S-adenosyl-L-methionine</keyword>
<evidence type="ECO:0000256" key="7">
    <source>
        <dbReference type="PIRNR" id="PIRNR036427"/>
    </source>
</evidence>
<dbReference type="Pfam" id="PF00590">
    <property type="entry name" value="TP_methylase"/>
    <property type="match status" value="1"/>
</dbReference>
<evidence type="ECO:0000313" key="10">
    <source>
        <dbReference type="EMBL" id="HJC41368.1"/>
    </source>
</evidence>
<dbReference type="EMBL" id="DWWJ01000130">
    <property type="protein sequence ID" value="HJC41368.1"/>
    <property type="molecule type" value="Genomic_DNA"/>
</dbReference>
<dbReference type="GO" id="GO:0032259">
    <property type="term" value="P:methylation"/>
    <property type="evidence" value="ECO:0007669"/>
    <property type="project" value="UniProtKB-KW"/>
</dbReference>
<reference evidence="10" key="2">
    <citation type="submission" date="2021-04" db="EMBL/GenBank/DDBJ databases">
        <authorList>
            <person name="Gilroy R."/>
        </authorList>
    </citation>
    <scope>NUCLEOTIDE SEQUENCE</scope>
    <source>
        <strain evidence="10">CHK186-1790</strain>
    </source>
</reference>
<name>A0A9D2SZC3_9FIRM</name>
<keyword evidence="3" id="KW-0169">Cobalamin biosynthesis</keyword>
<dbReference type="InterPro" id="IPR000878">
    <property type="entry name" value="4pyrrol_Mease"/>
</dbReference>
<keyword evidence="4 8" id="KW-0489">Methyltransferase</keyword>
<dbReference type="Gene3D" id="3.30.950.10">
    <property type="entry name" value="Methyltransferase, Cobalt-precorrin-4 Transmethylase, Domain 2"/>
    <property type="match status" value="1"/>
</dbReference>
<proteinExistence type="inferred from homology"/>
<dbReference type="PANTHER" id="PTHR43467:SF2">
    <property type="entry name" value="COBALT-PRECORRIN-2 C(20)-METHYLTRANSFERASE"/>
    <property type="match status" value="1"/>
</dbReference>
<dbReference type="InterPro" id="IPR006364">
    <property type="entry name" value="CobI/CbiL/CobIJ_dom"/>
</dbReference>
<dbReference type="InterPro" id="IPR003043">
    <property type="entry name" value="Uropor_MeTrfase_CS"/>
</dbReference>
<dbReference type="Proteomes" id="UP000823882">
    <property type="component" value="Unassembled WGS sequence"/>
</dbReference>
<evidence type="ECO:0000313" key="11">
    <source>
        <dbReference type="Proteomes" id="UP000823882"/>
    </source>
</evidence>